<evidence type="ECO:0000313" key="2">
    <source>
        <dbReference type="EMBL" id="EJW87249.1"/>
    </source>
</evidence>
<evidence type="ECO:0000256" key="1">
    <source>
        <dbReference type="SAM" id="MobiDB-lite"/>
    </source>
</evidence>
<dbReference type="Proteomes" id="UP000004810">
    <property type="component" value="Unassembled WGS sequence"/>
</dbReference>
<reference evidence="3" key="1">
    <citation type="submission" date="2012-08" db="EMBL/GenBank/DDBJ databases">
        <title>The Genome Sequence of Wuchereria bancrofti.</title>
        <authorList>
            <person name="Nutman T.B."/>
            <person name="Fink D.L."/>
            <person name="Russ C."/>
            <person name="Young S."/>
            <person name="Zeng Q."/>
            <person name="Koehrsen M."/>
            <person name="Alvarado L."/>
            <person name="Berlin A."/>
            <person name="Chapman S.B."/>
            <person name="Chen Z."/>
            <person name="Freedman E."/>
            <person name="Gellesch M."/>
            <person name="Goldberg J."/>
            <person name="Griggs A."/>
            <person name="Gujja S."/>
            <person name="Heilman E.R."/>
            <person name="Heiman D."/>
            <person name="Hepburn T."/>
            <person name="Howarth C."/>
            <person name="Jen D."/>
            <person name="Larson L."/>
            <person name="Lewis B."/>
            <person name="Mehta T."/>
            <person name="Park D."/>
            <person name="Pearson M."/>
            <person name="Roberts A."/>
            <person name="Saif S."/>
            <person name="Shea T."/>
            <person name="Shenoy N."/>
            <person name="Sisk P."/>
            <person name="Stolte C."/>
            <person name="Sykes S."/>
            <person name="Walk T."/>
            <person name="White J."/>
            <person name="Yandava C."/>
            <person name="Haas B."/>
            <person name="Henn M.R."/>
            <person name="Nusbaum C."/>
            <person name="Birren B."/>
        </authorList>
    </citation>
    <scope>NUCLEOTIDE SEQUENCE [LARGE SCALE GENOMIC DNA]</scope>
    <source>
        <strain evidence="3">NA</strain>
    </source>
</reference>
<feature type="non-terminal residue" evidence="2">
    <location>
        <position position="69"/>
    </location>
</feature>
<proteinExistence type="predicted"/>
<name>J9FIS9_WUCBA</name>
<dbReference type="AlphaFoldDB" id="J9FIS9"/>
<organism evidence="2 3">
    <name type="scientific">Wuchereria bancrofti</name>
    <dbReference type="NCBI Taxonomy" id="6293"/>
    <lineage>
        <taxon>Eukaryota</taxon>
        <taxon>Metazoa</taxon>
        <taxon>Ecdysozoa</taxon>
        <taxon>Nematoda</taxon>
        <taxon>Chromadorea</taxon>
        <taxon>Rhabditida</taxon>
        <taxon>Spirurina</taxon>
        <taxon>Spiruromorpha</taxon>
        <taxon>Filarioidea</taxon>
        <taxon>Onchocercidae</taxon>
        <taxon>Wuchereria</taxon>
    </lineage>
</organism>
<evidence type="ECO:0000313" key="3">
    <source>
        <dbReference type="Proteomes" id="UP000004810"/>
    </source>
</evidence>
<feature type="region of interest" description="Disordered" evidence="1">
    <location>
        <begin position="45"/>
        <end position="69"/>
    </location>
</feature>
<accession>J9FIS9</accession>
<sequence>MLSRPLFHQSCYVLFTAELNSLKCCDLSWCCGVCGQSCTLLSKLDQQQEPPPPQQQQQQAAHKRRPYFC</sequence>
<protein>
    <submittedName>
        <fullName evidence="2">Uncharacterized protein</fullName>
    </submittedName>
</protein>
<comment type="caution">
    <text evidence="2">The sequence shown here is derived from an EMBL/GenBank/DDBJ whole genome shotgun (WGS) entry which is preliminary data.</text>
</comment>
<gene>
    <name evidence="2" type="ORF">WUBG_01838</name>
</gene>
<dbReference type="EMBL" id="ADBV01000448">
    <property type="protein sequence ID" value="EJW87249.1"/>
    <property type="molecule type" value="Genomic_DNA"/>
</dbReference>